<protein>
    <recommendedName>
        <fullName evidence="4">Myb-like domain-containing protein</fullName>
    </recommendedName>
</protein>
<gene>
    <name evidence="2" type="ORF">PLBR_LOCUS728</name>
</gene>
<evidence type="ECO:0000313" key="3">
    <source>
        <dbReference type="Proteomes" id="UP000290189"/>
    </source>
</evidence>
<organism evidence="2 3">
    <name type="scientific">Plasmodiophora brassicae</name>
    <name type="common">Clubroot disease agent</name>
    <dbReference type="NCBI Taxonomy" id="37360"/>
    <lineage>
        <taxon>Eukaryota</taxon>
        <taxon>Sar</taxon>
        <taxon>Rhizaria</taxon>
        <taxon>Endomyxa</taxon>
        <taxon>Phytomyxea</taxon>
        <taxon>Plasmodiophorida</taxon>
        <taxon>Plasmodiophoridae</taxon>
        <taxon>Plasmodiophora</taxon>
    </lineage>
</organism>
<evidence type="ECO:0000313" key="2">
    <source>
        <dbReference type="EMBL" id="SPQ93513.1"/>
    </source>
</evidence>
<dbReference type="EMBL" id="OVEO01000001">
    <property type="protein sequence ID" value="SPQ93513.1"/>
    <property type="molecule type" value="Genomic_DNA"/>
</dbReference>
<dbReference type="Proteomes" id="UP000290189">
    <property type="component" value="Unassembled WGS sequence"/>
</dbReference>
<reference evidence="2 3" key="1">
    <citation type="submission" date="2018-03" db="EMBL/GenBank/DDBJ databases">
        <authorList>
            <person name="Fogelqvist J."/>
        </authorList>
    </citation>
    <scope>NUCLEOTIDE SEQUENCE [LARGE SCALE GENOMIC DNA]</scope>
</reference>
<evidence type="ECO:0000256" key="1">
    <source>
        <dbReference type="SAM" id="MobiDB-lite"/>
    </source>
</evidence>
<keyword evidence="2" id="KW-0496">Mitochondrion</keyword>
<dbReference type="AlphaFoldDB" id="A0A3P3Y043"/>
<geneLocation type="mitochondrion" evidence="2"/>
<feature type="region of interest" description="Disordered" evidence="1">
    <location>
        <begin position="1"/>
        <end position="31"/>
    </location>
</feature>
<accession>A0A3P3Y043</accession>
<proteinExistence type="predicted"/>
<sequence length="198" mass="21355">MFVVPSSQVGDDGAPGNHQPPAAGDDEAPLPLANDILNNWNASKVKSVFSGIRKFGKQASKRHHASVASQSGNEGVPDEQPRPDAFKRHWSKVEEGALVAGVAAHGTDYRAILQDERFSKDLRLRTADGLKVKWARLQRKRAGPAATGTPAIAEADQCKRRRTTDASPYDNIPLLLSASIIVLRNSGDDAAHSFRDSV</sequence>
<dbReference type="Gene3D" id="1.10.10.60">
    <property type="entry name" value="Homeodomain-like"/>
    <property type="match status" value="1"/>
</dbReference>
<feature type="region of interest" description="Disordered" evidence="1">
    <location>
        <begin position="59"/>
        <end position="84"/>
    </location>
</feature>
<evidence type="ECO:0008006" key="4">
    <source>
        <dbReference type="Google" id="ProtNLM"/>
    </source>
</evidence>
<name>A0A3P3Y043_PLABS</name>